<reference evidence="3" key="1">
    <citation type="submission" date="2006-10" db="EMBL/GenBank/DDBJ databases">
        <title>Complete sequence of Solibacter usitatus Ellin6076.</title>
        <authorList>
            <consortium name="US DOE Joint Genome Institute"/>
            <person name="Copeland A."/>
            <person name="Lucas S."/>
            <person name="Lapidus A."/>
            <person name="Barry K."/>
            <person name="Detter J.C."/>
            <person name="Glavina del Rio T."/>
            <person name="Hammon N."/>
            <person name="Israni S."/>
            <person name="Dalin E."/>
            <person name="Tice H."/>
            <person name="Pitluck S."/>
            <person name="Thompson L.S."/>
            <person name="Brettin T."/>
            <person name="Bruce D."/>
            <person name="Han C."/>
            <person name="Tapia R."/>
            <person name="Gilna P."/>
            <person name="Schmutz J."/>
            <person name="Larimer F."/>
            <person name="Land M."/>
            <person name="Hauser L."/>
            <person name="Kyrpides N."/>
            <person name="Mikhailova N."/>
            <person name="Janssen P.H."/>
            <person name="Kuske C.R."/>
            <person name="Richardson P."/>
        </authorList>
    </citation>
    <scope>NUCLEOTIDE SEQUENCE</scope>
    <source>
        <strain evidence="3">Ellin6076</strain>
    </source>
</reference>
<dbReference type="InParanoid" id="Q01XG6"/>
<dbReference type="NCBIfam" id="TIGR02595">
    <property type="entry name" value="PEP_CTERM"/>
    <property type="match status" value="1"/>
</dbReference>
<evidence type="ECO:0000313" key="3">
    <source>
        <dbReference type="EMBL" id="ABJ85649.1"/>
    </source>
</evidence>
<proteinExistence type="predicted"/>
<dbReference type="EMBL" id="CP000473">
    <property type="protein sequence ID" value="ABJ85649.1"/>
    <property type="molecule type" value="Genomic_DNA"/>
</dbReference>
<keyword evidence="1" id="KW-0732">Signal</keyword>
<evidence type="ECO:0000256" key="1">
    <source>
        <dbReference type="SAM" id="SignalP"/>
    </source>
</evidence>
<feature type="signal peptide" evidence="1">
    <location>
        <begin position="1"/>
        <end position="25"/>
    </location>
</feature>
<dbReference type="AlphaFoldDB" id="Q01XG6"/>
<evidence type="ECO:0000259" key="2">
    <source>
        <dbReference type="Pfam" id="PF07589"/>
    </source>
</evidence>
<organism evidence="3">
    <name type="scientific">Solibacter usitatus (strain Ellin6076)</name>
    <dbReference type="NCBI Taxonomy" id="234267"/>
    <lineage>
        <taxon>Bacteria</taxon>
        <taxon>Pseudomonadati</taxon>
        <taxon>Acidobacteriota</taxon>
        <taxon>Terriglobia</taxon>
        <taxon>Bryobacterales</taxon>
        <taxon>Solibacteraceae</taxon>
        <taxon>Candidatus Solibacter</taxon>
    </lineage>
</organism>
<name>Q01XG6_SOLUE</name>
<dbReference type="KEGG" id="sus:Acid_4690"/>
<dbReference type="HOGENOM" id="CLU_997147_0_0_0"/>
<feature type="chain" id="PRO_5004162780" description="Ice-binding protein C-terminal domain-containing protein" evidence="1">
    <location>
        <begin position="26"/>
        <end position="279"/>
    </location>
</feature>
<accession>Q01XG6</accession>
<sequence precursor="true">MFMLRRSTRFLALLPLLLAASPAHAGMTSVDLFRNIEYSQNTAAPPSTETGTFVAFRAFTQNASDFQTMNVQYSGPTRFLTLSGTTWSYSSPFLADKAAMDAAYPMGVYQYNAIGTIPQAAEINYTADAYTDDIPAFTAATFLALQGMDPSTAFALHFNAFAPNASATTAGTYLSVFGTSFSAALSNSATSAVLAANTLLPNTTYTVQLDFSDRIGGISGYLGFNIPTTIGFDRRTDITFTTGDIGGAGVPEPGSLSLSALGAGLLAFGIRRRIVRKSV</sequence>
<dbReference type="InterPro" id="IPR013424">
    <property type="entry name" value="Ice-binding_C"/>
</dbReference>
<dbReference type="Pfam" id="PF07589">
    <property type="entry name" value="PEP-CTERM"/>
    <property type="match status" value="1"/>
</dbReference>
<protein>
    <recommendedName>
        <fullName evidence="2">Ice-binding protein C-terminal domain-containing protein</fullName>
    </recommendedName>
</protein>
<gene>
    <name evidence="3" type="ordered locus">Acid_4690</name>
</gene>
<feature type="domain" description="Ice-binding protein C-terminal" evidence="2">
    <location>
        <begin position="250"/>
        <end position="273"/>
    </location>
</feature>